<evidence type="ECO:0000259" key="1">
    <source>
        <dbReference type="Pfam" id="PF20700"/>
    </source>
</evidence>
<reference evidence="2" key="1">
    <citation type="submission" date="2019-08" db="EMBL/GenBank/DDBJ databases">
        <title>The improved chromosome-level genome for the pearl oyster Pinctada fucata martensii using PacBio sequencing and Hi-C.</title>
        <authorList>
            <person name="Zheng Z."/>
        </authorList>
    </citation>
    <scope>NUCLEOTIDE SEQUENCE</scope>
    <source>
        <strain evidence="2">ZZ-2019</strain>
        <tissue evidence="2">Adductor muscle</tissue>
    </source>
</reference>
<keyword evidence="3" id="KW-1185">Reference proteome</keyword>
<dbReference type="Proteomes" id="UP001186944">
    <property type="component" value="Unassembled WGS sequence"/>
</dbReference>
<dbReference type="AlphaFoldDB" id="A0AA88YSQ8"/>
<dbReference type="EMBL" id="VSWD01000002">
    <property type="protein sequence ID" value="KAK3106888.1"/>
    <property type="molecule type" value="Genomic_DNA"/>
</dbReference>
<name>A0AA88YSQ8_PINIB</name>
<evidence type="ECO:0000313" key="2">
    <source>
        <dbReference type="EMBL" id="KAK3106888.1"/>
    </source>
</evidence>
<protein>
    <recommendedName>
        <fullName evidence="1">Mutator-like transposase domain-containing protein</fullName>
    </recommendedName>
</protein>
<organism evidence="2 3">
    <name type="scientific">Pinctada imbricata</name>
    <name type="common">Atlantic pearl-oyster</name>
    <name type="synonym">Pinctada martensii</name>
    <dbReference type="NCBI Taxonomy" id="66713"/>
    <lineage>
        <taxon>Eukaryota</taxon>
        <taxon>Metazoa</taxon>
        <taxon>Spiralia</taxon>
        <taxon>Lophotrochozoa</taxon>
        <taxon>Mollusca</taxon>
        <taxon>Bivalvia</taxon>
        <taxon>Autobranchia</taxon>
        <taxon>Pteriomorphia</taxon>
        <taxon>Pterioida</taxon>
        <taxon>Pterioidea</taxon>
        <taxon>Pteriidae</taxon>
        <taxon>Pinctada</taxon>
    </lineage>
</organism>
<evidence type="ECO:0000313" key="3">
    <source>
        <dbReference type="Proteomes" id="UP001186944"/>
    </source>
</evidence>
<accession>A0AA88YSQ8</accession>
<dbReference type="InterPro" id="IPR049012">
    <property type="entry name" value="Mutator_transp_dom"/>
</dbReference>
<proteinExistence type="predicted"/>
<feature type="domain" description="Mutator-like transposase" evidence="1">
    <location>
        <begin position="105"/>
        <end position="226"/>
    </location>
</feature>
<gene>
    <name evidence="2" type="ORF">FSP39_002109</name>
</gene>
<dbReference type="Pfam" id="PF20700">
    <property type="entry name" value="Mutator"/>
    <property type="match status" value="1"/>
</dbReference>
<sequence length="263" mass="29812">MSTQNRIGGKFVKGKVVTHKEKRSHNIKKAVYQRISNCKNNAGESTHFYPRFTTAAGSTSHISDHSYSTTDCFDTINDVLFSGRLKTLDSTRFVVDLETFYDNFICPYCSRNLNFKNALGVLPAGITGHLVTKCSYCLRYIKTPMGKSHKQKEKGPSVFDVNTKIATAMYHAGIGPVQLNNLLSAVNLPSICEKTIYRRCEEVGQCLENAAEESSFKALQKEMALSVKGLYLFKLYYEIEKKNIYICLSYKLYMYICVGNWME</sequence>
<comment type="caution">
    <text evidence="2">The sequence shown here is derived from an EMBL/GenBank/DDBJ whole genome shotgun (WGS) entry which is preliminary data.</text>
</comment>